<sequence length="165" mass="17972">MQRDVCSHYSWKRGQGSDFRPNFAVISAKRGWMQGGLRVPAAGYSKVAKETLWPLSAGDSHHASFYNTLSPPSNVLLYQLKKPKEGPREKGSSGTEHATAMAPLLLTLSTTFIRSLSLSCPVTNDRPNNSTLLQLNRVRSMAEVIPYGAVSNIVLGFLASPILSP</sequence>
<keyword evidence="1" id="KW-1133">Transmembrane helix</keyword>
<dbReference type="Proteomes" id="UP000026915">
    <property type="component" value="Chromosome 7"/>
</dbReference>
<proteinExistence type="predicted"/>
<evidence type="ECO:0000313" key="2">
    <source>
        <dbReference type="EMBL" id="EOY12523.1"/>
    </source>
</evidence>
<dbReference type="InParanoid" id="A0A061F6L4"/>
<protein>
    <submittedName>
        <fullName evidence="2">Uncharacterized protein</fullName>
    </submittedName>
</protein>
<keyword evidence="1" id="KW-0812">Transmembrane</keyword>
<dbReference type="HOGENOM" id="CLU_1613770_0_0_1"/>
<organism evidence="2 3">
    <name type="scientific">Theobroma cacao</name>
    <name type="common">Cacao</name>
    <name type="synonym">Cocoa</name>
    <dbReference type="NCBI Taxonomy" id="3641"/>
    <lineage>
        <taxon>Eukaryota</taxon>
        <taxon>Viridiplantae</taxon>
        <taxon>Streptophyta</taxon>
        <taxon>Embryophyta</taxon>
        <taxon>Tracheophyta</taxon>
        <taxon>Spermatophyta</taxon>
        <taxon>Magnoliopsida</taxon>
        <taxon>eudicotyledons</taxon>
        <taxon>Gunneridae</taxon>
        <taxon>Pentapetalae</taxon>
        <taxon>rosids</taxon>
        <taxon>malvids</taxon>
        <taxon>Malvales</taxon>
        <taxon>Malvaceae</taxon>
        <taxon>Byttnerioideae</taxon>
        <taxon>Theobroma</taxon>
    </lineage>
</organism>
<evidence type="ECO:0000256" key="1">
    <source>
        <dbReference type="SAM" id="Phobius"/>
    </source>
</evidence>
<feature type="transmembrane region" description="Helical" evidence="1">
    <location>
        <begin position="144"/>
        <end position="163"/>
    </location>
</feature>
<gene>
    <name evidence="2" type="ORF">TCM_031023</name>
</gene>
<keyword evidence="1" id="KW-0472">Membrane</keyword>
<evidence type="ECO:0000313" key="3">
    <source>
        <dbReference type="Proteomes" id="UP000026915"/>
    </source>
</evidence>
<keyword evidence="3" id="KW-1185">Reference proteome</keyword>
<name>A0A061F6L4_THECC</name>
<dbReference type="AlphaFoldDB" id="A0A061F6L4"/>
<accession>A0A061F6L4</accession>
<dbReference type="Gramene" id="EOY12523">
    <property type="protein sequence ID" value="EOY12523"/>
    <property type="gene ID" value="TCM_031023"/>
</dbReference>
<reference evidence="2 3" key="1">
    <citation type="journal article" date="2013" name="Genome Biol.">
        <title>The genome sequence of the most widely cultivated cacao type and its use to identify candidate genes regulating pod color.</title>
        <authorList>
            <person name="Motamayor J.C."/>
            <person name="Mockaitis K."/>
            <person name="Schmutz J."/>
            <person name="Haiminen N."/>
            <person name="Iii D.L."/>
            <person name="Cornejo O."/>
            <person name="Findley S.D."/>
            <person name="Zheng P."/>
            <person name="Utro F."/>
            <person name="Royaert S."/>
            <person name="Saski C."/>
            <person name="Jenkins J."/>
            <person name="Podicheti R."/>
            <person name="Zhao M."/>
            <person name="Scheffler B.E."/>
            <person name="Stack J.C."/>
            <person name="Feltus F.A."/>
            <person name="Mustiga G.M."/>
            <person name="Amores F."/>
            <person name="Phillips W."/>
            <person name="Marelli J.P."/>
            <person name="May G.D."/>
            <person name="Shapiro H."/>
            <person name="Ma J."/>
            <person name="Bustamante C.D."/>
            <person name="Schnell R.J."/>
            <person name="Main D."/>
            <person name="Gilbert D."/>
            <person name="Parida L."/>
            <person name="Kuhn D.N."/>
        </authorList>
    </citation>
    <scope>NUCLEOTIDE SEQUENCE [LARGE SCALE GENOMIC DNA]</scope>
    <source>
        <strain evidence="3">cv. Matina 1-6</strain>
    </source>
</reference>
<dbReference type="EMBL" id="CM001885">
    <property type="protein sequence ID" value="EOY12523.1"/>
    <property type="molecule type" value="Genomic_DNA"/>
</dbReference>